<evidence type="ECO:0000256" key="1">
    <source>
        <dbReference type="SAM" id="Phobius"/>
    </source>
</evidence>
<evidence type="ECO:0000313" key="3">
    <source>
        <dbReference type="Proteomes" id="UP000292052"/>
    </source>
</evidence>
<reference evidence="2 3" key="1">
    <citation type="submission" date="2017-03" db="EMBL/GenBank/DDBJ databases">
        <title>Genome of the blue death feigning beetle - Asbolus verrucosus.</title>
        <authorList>
            <person name="Rider S.D."/>
        </authorList>
    </citation>
    <scope>NUCLEOTIDE SEQUENCE [LARGE SCALE GENOMIC DNA]</scope>
    <source>
        <strain evidence="2">Butters</strain>
        <tissue evidence="2">Head and leg muscle</tissue>
    </source>
</reference>
<accession>A0A482WDN8</accession>
<proteinExistence type="predicted"/>
<dbReference type="AlphaFoldDB" id="A0A482WDN8"/>
<name>A0A482WDN8_ASBVE</name>
<comment type="caution">
    <text evidence="2">The sequence shown here is derived from an EMBL/GenBank/DDBJ whole genome shotgun (WGS) entry which is preliminary data.</text>
</comment>
<gene>
    <name evidence="2" type="ORF">BDFB_013193</name>
</gene>
<keyword evidence="1" id="KW-1133">Transmembrane helix</keyword>
<dbReference type="EMBL" id="QDEB01000324">
    <property type="protein sequence ID" value="RZC43290.1"/>
    <property type="molecule type" value="Genomic_DNA"/>
</dbReference>
<keyword evidence="1" id="KW-0472">Membrane</keyword>
<keyword evidence="1" id="KW-0812">Transmembrane</keyword>
<protein>
    <submittedName>
        <fullName evidence="2">Uncharacterized protein</fullName>
    </submittedName>
</protein>
<keyword evidence="3" id="KW-1185">Reference proteome</keyword>
<organism evidence="2 3">
    <name type="scientific">Asbolus verrucosus</name>
    <name type="common">Desert ironclad beetle</name>
    <dbReference type="NCBI Taxonomy" id="1661398"/>
    <lineage>
        <taxon>Eukaryota</taxon>
        <taxon>Metazoa</taxon>
        <taxon>Ecdysozoa</taxon>
        <taxon>Arthropoda</taxon>
        <taxon>Hexapoda</taxon>
        <taxon>Insecta</taxon>
        <taxon>Pterygota</taxon>
        <taxon>Neoptera</taxon>
        <taxon>Endopterygota</taxon>
        <taxon>Coleoptera</taxon>
        <taxon>Polyphaga</taxon>
        <taxon>Cucujiformia</taxon>
        <taxon>Tenebrionidae</taxon>
        <taxon>Pimeliinae</taxon>
        <taxon>Asbolus</taxon>
    </lineage>
</organism>
<dbReference type="Proteomes" id="UP000292052">
    <property type="component" value="Unassembled WGS sequence"/>
</dbReference>
<feature type="transmembrane region" description="Helical" evidence="1">
    <location>
        <begin position="20"/>
        <end position="37"/>
    </location>
</feature>
<evidence type="ECO:0000313" key="2">
    <source>
        <dbReference type="EMBL" id="RZC43290.1"/>
    </source>
</evidence>
<sequence length="39" mass="4674">MDLMRYTFPTQQIVADFMNVQMASRIFLIVLLVWILIQN</sequence>